<dbReference type="RefSeq" id="WP_037232121.1">
    <property type="nucleotide sequence ID" value="NZ_BAWF01000022.1"/>
</dbReference>
<evidence type="ECO:0000259" key="1">
    <source>
        <dbReference type="Pfam" id="PF07287"/>
    </source>
</evidence>
<dbReference type="PANTHER" id="PTHR47708">
    <property type="match status" value="1"/>
</dbReference>
<sequence length="460" mass="48904">MTEFKAVDAEVRLLANCAVGLGFSYRGFRQGLEHQPHAIGCDAGSADYGPAFLGSGRDPKSRVAVERDLSIMLEGAHELGIPLILGSCGGAGGLAHVAGYQTIIREIAKRRGIRFTAAIVNASQSPDSIRAAVDDGRVRPLGPRPPLDKAAIDASTEIVAMMGAGPVQQALAQGADVVLAGRCADAAIFAGPALHRGAAPAPTWHAAKAIDKGYLATADPAQGSPVLATIKHDHFIIEPTKPGVRCTTESVAKQTLYENPNPFRISLPEGDICVDKAEYEQLDERRVRVTGSRFEVAAAPTVKLEGAQQLGFRAVLIAGLRDPRILEELDAFVEEFRANLQRSAASLGIEPNAWSVRFRCYGRDAVLGDLEPHRSRIPHEVGLVVDVIAQTQDIATALATRAGPAGSKATFNDRVGGGGNFAYPFSPNVLVGGAVYEWSLWHLLEVEDPASPFSIELFEV</sequence>
<dbReference type="EMBL" id="BAWF01000022">
    <property type="protein sequence ID" value="GAF45543.1"/>
    <property type="molecule type" value="Genomic_DNA"/>
</dbReference>
<dbReference type="OrthoDB" id="3756063at2"/>
<dbReference type="AlphaFoldDB" id="X0PRN2"/>
<proteinExistence type="predicted"/>
<name>X0PRN2_RHOWR</name>
<evidence type="ECO:0000313" key="3">
    <source>
        <dbReference type="Proteomes" id="UP000019491"/>
    </source>
</evidence>
<gene>
    <name evidence="2" type="ORF">RW1_022_01230</name>
</gene>
<protein>
    <recommendedName>
        <fullName evidence="1">Acyclic terpene utilisation N-terminal domain-containing protein</fullName>
    </recommendedName>
</protein>
<comment type="caution">
    <text evidence="2">The sequence shown here is derived from an EMBL/GenBank/DDBJ whole genome shotgun (WGS) entry which is preliminary data.</text>
</comment>
<dbReference type="Pfam" id="PF07287">
    <property type="entry name" value="AtuA"/>
    <property type="match status" value="2"/>
</dbReference>
<evidence type="ECO:0000313" key="2">
    <source>
        <dbReference type="EMBL" id="GAF45543.1"/>
    </source>
</evidence>
<feature type="domain" description="Acyclic terpene utilisation N-terminal" evidence="1">
    <location>
        <begin position="92"/>
        <end position="196"/>
    </location>
</feature>
<dbReference type="PANTHER" id="PTHR47708:SF2">
    <property type="entry name" value="SI:CH73-132F6.5"/>
    <property type="match status" value="1"/>
</dbReference>
<keyword evidence="3" id="KW-1185">Reference proteome</keyword>
<dbReference type="InterPro" id="IPR010839">
    <property type="entry name" value="AtuA_N"/>
</dbReference>
<organism evidence="2 3">
    <name type="scientific">Rhodococcus wratislaviensis NBRC 100605</name>
    <dbReference type="NCBI Taxonomy" id="1219028"/>
    <lineage>
        <taxon>Bacteria</taxon>
        <taxon>Bacillati</taxon>
        <taxon>Actinomycetota</taxon>
        <taxon>Actinomycetes</taxon>
        <taxon>Mycobacteriales</taxon>
        <taxon>Nocardiaceae</taxon>
        <taxon>Rhodococcus</taxon>
    </lineage>
</organism>
<dbReference type="Proteomes" id="UP000019491">
    <property type="component" value="Unassembled WGS sequence"/>
</dbReference>
<accession>X0PRN2</accession>
<reference evidence="2 3" key="1">
    <citation type="submission" date="2014-02" db="EMBL/GenBank/DDBJ databases">
        <title>Whole genome shotgun sequence of Rhodococcus wratislaviensis NBRC 100605.</title>
        <authorList>
            <person name="Hosoyama A."/>
            <person name="Tsuchikane K."/>
            <person name="Yoshida I."/>
            <person name="Ohji S."/>
            <person name="Ichikawa N."/>
            <person name="Yamazoe A."/>
            <person name="Fujita N."/>
        </authorList>
    </citation>
    <scope>NUCLEOTIDE SEQUENCE [LARGE SCALE GENOMIC DNA]</scope>
    <source>
        <strain evidence="2 3">NBRC 100605</strain>
    </source>
</reference>
<feature type="domain" description="Acyclic terpene utilisation N-terminal" evidence="1">
    <location>
        <begin position="234"/>
        <end position="400"/>
    </location>
</feature>